<keyword evidence="3" id="KW-1003">Cell membrane</keyword>
<evidence type="ECO:0000256" key="2">
    <source>
        <dbReference type="ARBA" id="ARBA00022448"/>
    </source>
</evidence>
<evidence type="ECO:0000256" key="7">
    <source>
        <dbReference type="RuleBase" id="RU363032"/>
    </source>
</evidence>
<feature type="transmembrane region" description="Helical" evidence="7">
    <location>
        <begin position="270"/>
        <end position="289"/>
    </location>
</feature>
<dbReference type="Pfam" id="PF00528">
    <property type="entry name" value="BPD_transp_1"/>
    <property type="match status" value="1"/>
</dbReference>
<evidence type="ECO:0000259" key="8">
    <source>
        <dbReference type="PROSITE" id="PS50928"/>
    </source>
</evidence>
<dbReference type="CDD" id="cd06261">
    <property type="entry name" value="TM_PBP2"/>
    <property type="match status" value="1"/>
</dbReference>
<feature type="transmembrane region" description="Helical" evidence="7">
    <location>
        <begin position="101"/>
        <end position="127"/>
    </location>
</feature>
<dbReference type="Gene3D" id="1.10.3720.10">
    <property type="entry name" value="MetI-like"/>
    <property type="match status" value="1"/>
</dbReference>
<feature type="domain" description="ABC transmembrane type-1" evidence="8">
    <location>
        <begin position="99"/>
        <end position="289"/>
    </location>
</feature>
<feature type="transmembrane region" description="Helical" evidence="7">
    <location>
        <begin position="139"/>
        <end position="158"/>
    </location>
</feature>
<comment type="similarity">
    <text evidence="7">Belongs to the binding-protein-dependent transport system permease family.</text>
</comment>
<dbReference type="InterPro" id="IPR035906">
    <property type="entry name" value="MetI-like_sf"/>
</dbReference>
<evidence type="ECO:0000313" key="10">
    <source>
        <dbReference type="Proteomes" id="UP001519289"/>
    </source>
</evidence>
<dbReference type="EMBL" id="JAGGLG010000009">
    <property type="protein sequence ID" value="MBP2017998.1"/>
    <property type="molecule type" value="Genomic_DNA"/>
</dbReference>
<evidence type="ECO:0000256" key="3">
    <source>
        <dbReference type="ARBA" id="ARBA00022475"/>
    </source>
</evidence>
<evidence type="ECO:0000256" key="4">
    <source>
        <dbReference type="ARBA" id="ARBA00022692"/>
    </source>
</evidence>
<feature type="transmembrane region" description="Helical" evidence="7">
    <location>
        <begin position="36"/>
        <end position="58"/>
    </location>
</feature>
<gene>
    <name evidence="9" type="ORF">J2Z79_001397</name>
</gene>
<keyword evidence="6 7" id="KW-0472">Membrane</keyword>
<evidence type="ECO:0000313" key="9">
    <source>
        <dbReference type="EMBL" id="MBP2017998.1"/>
    </source>
</evidence>
<dbReference type="Proteomes" id="UP001519289">
    <property type="component" value="Unassembled WGS sequence"/>
</dbReference>
<keyword evidence="5 7" id="KW-1133">Transmembrane helix</keyword>
<keyword evidence="2 7" id="KW-0813">Transport</keyword>
<evidence type="ECO:0000256" key="6">
    <source>
        <dbReference type="ARBA" id="ARBA00023136"/>
    </source>
</evidence>
<protein>
    <submittedName>
        <fullName evidence="9">Peptide/nickel transport system permease protein</fullName>
    </submittedName>
</protein>
<dbReference type="Pfam" id="PF12911">
    <property type="entry name" value="OppC_N"/>
    <property type="match status" value="1"/>
</dbReference>
<dbReference type="InterPro" id="IPR025966">
    <property type="entry name" value="OppC_N"/>
</dbReference>
<comment type="caution">
    <text evidence="9">The sequence shown here is derived from an EMBL/GenBank/DDBJ whole genome shotgun (WGS) entry which is preliminary data.</text>
</comment>
<dbReference type="PROSITE" id="PS50928">
    <property type="entry name" value="ABC_TM1"/>
    <property type="match status" value="1"/>
</dbReference>
<keyword evidence="4 7" id="KW-0812">Transmembrane</keyword>
<comment type="subcellular location">
    <subcellularLocation>
        <location evidence="1 7">Cell membrane</location>
        <topology evidence="1 7">Multi-pass membrane protein</topology>
    </subcellularLocation>
</comment>
<name>A0ABS4JR29_9FIRM</name>
<sequence>MAAPHLNTEAQDQLQGLAHEESQFRQFVRRFARNKLAVVGLIVLVFLYTVAFLAPFLASEPLDAPVNPAARFLPPLSPGHPLGTDNLGRDLLSRIIWGSRISLSVGFVAMGVAVVLGSLVGSIAGYYGGTWIDIVLMRIAEAIDVIPVFFLLVTVVAVLKPSVYNIMVVIGVTSWPGLAYIVRGQFLSLRQRDFTEASRAMGATDSRLIFRHILPNAVAPIIVSATLRIGGAILSEAGLSFLGLGAPPPSVSWGQILSVSRSFLKQGPWLMFWPGLAIFITVLAFNFVGDGVRDALDPKLKR</sequence>
<dbReference type="PANTHER" id="PTHR43386:SF1">
    <property type="entry name" value="D,D-DIPEPTIDE TRANSPORT SYSTEM PERMEASE PROTEIN DDPC-RELATED"/>
    <property type="match status" value="1"/>
</dbReference>
<organism evidence="9 10">
    <name type="scientific">Symbiobacterium terraclitae</name>
    <dbReference type="NCBI Taxonomy" id="557451"/>
    <lineage>
        <taxon>Bacteria</taxon>
        <taxon>Bacillati</taxon>
        <taxon>Bacillota</taxon>
        <taxon>Clostridia</taxon>
        <taxon>Eubacteriales</taxon>
        <taxon>Symbiobacteriaceae</taxon>
        <taxon>Symbiobacterium</taxon>
    </lineage>
</organism>
<dbReference type="SUPFAM" id="SSF161098">
    <property type="entry name" value="MetI-like"/>
    <property type="match status" value="1"/>
</dbReference>
<accession>A0ABS4JR29</accession>
<dbReference type="InterPro" id="IPR050366">
    <property type="entry name" value="BP-dependent_transpt_permease"/>
</dbReference>
<feature type="transmembrane region" description="Helical" evidence="7">
    <location>
        <begin position="164"/>
        <end position="182"/>
    </location>
</feature>
<dbReference type="InterPro" id="IPR000515">
    <property type="entry name" value="MetI-like"/>
</dbReference>
<dbReference type="RefSeq" id="WP_209466139.1">
    <property type="nucleotide sequence ID" value="NZ_JAGGLG010000009.1"/>
</dbReference>
<keyword evidence="10" id="KW-1185">Reference proteome</keyword>
<dbReference type="PANTHER" id="PTHR43386">
    <property type="entry name" value="OLIGOPEPTIDE TRANSPORT SYSTEM PERMEASE PROTEIN APPC"/>
    <property type="match status" value="1"/>
</dbReference>
<reference evidence="9 10" key="1">
    <citation type="submission" date="2021-03" db="EMBL/GenBank/DDBJ databases">
        <title>Genomic Encyclopedia of Type Strains, Phase IV (KMG-IV): sequencing the most valuable type-strain genomes for metagenomic binning, comparative biology and taxonomic classification.</title>
        <authorList>
            <person name="Goeker M."/>
        </authorList>
    </citation>
    <scope>NUCLEOTIDE SEQUENCE [LARGE SCALE GENOMIC DNA]</scope>
    <source>
        <strain evidence="9 10">DSM 27138</strain>
    </source>
</reference>
<evidence type="ECO:0000256" key="5">
    <source>
        <dbReference type="ARBA" id="ARBA00022989"/>
    </source>
</evidence>
<evidence type="ECO:0000256" key="1">
    <source>
        <dbReference type="ARBA" id="ARBA00004651"/>
    </source>
</evidence>
<proteinExistence type="inferred from homology"/>